<feature type="compositionally biased region" description="Polar residues" evidence="1">
    <location>
        <begin position="87"/>
        <end position="99"/>
    </location>
</feature>
<evidence type="ECO:0000313" key="3">
    <source>
        <dbReference type="Proteomes" id="UP000708148"/>
    </source>
</evidence>
<sequence>MQLIGLMELTCDEHLLKHVKSEHEHPLSVSRCRLVPTPGSWRRTPSGILWCLYGTPTELAQFTMFMHTPTPRIETRCQSDDGWTDPSVASNVRHQCSSV</sequence>
<organism evidence="2 3">
    <name type="scientific">Ostreobium quekettii</name>
    <dbReference type="NCBI Taxonomy" id="121088"/>
    <lineage>
        <taxon>Eukaryota</taxon>
        <taxon>Viridiplantae</taxon>
        <taxon>Chlorophyta</taxon>
        <taxon>core chlorophytes</taxon>
        <taxon>Ulvophyceae</taxon>
        <taxon>TCBD clade</taxon>
        <taxon>Bryopsidales</taxon>
        <taxon>Ostreobineae</taxon>
        <taxon>Ostreobiaceae</taxon>
        <taxon>Ostreobium</taxon>
    </lineage>
</organism>
<accession>A0A8S1INW1</accession>
<evidence type="ECO:0000313" key="2">
    <source>
        <dbReference type="EMBL" id="CAD7696001.1"/>
    </source>
</evidence>
<reference evidence="2" key="1">
    <citation type="submission" date="2020-12" db="EMBL/GenBank/DDBJ databases">
        <authorList>
            <person name="Iha C."/>
        </authorList>
    </citation>
    <scope>NUCLEOTIDE SEQUENCE</scope>
</reference>
<comment type="caution">
    <text evidence="2">The sequence shown here is derived from an EMBL/GenBank/DDBJ whole genome shotgun (WGS) entry which is preliminary data.</text>
</comment>
<feature type="region of interest" description="Disordered" evidence="1">
    <location>
        <begin position="79"/>
        <end position="99"/>
    </location>
</feature>
<proteinExistence type="predicted"/>
<dbReference type="EMBL" id="CAJHUC010000419">
    <property type="protein sequence ID" value="CAD7696001.1"/>
    <property type="molecule type" value="Genomic_DNA"/>
</dbReference>
<evidence type="ECO:0000256" key="1">
    <source>
        <dbReference type="SAM" id="MobiDB-lite"/>
    </source>
</evidence>
<protein>
    <submittedName>
        <fullName evidence="2">Uncharacterized protein</fullName>
    </submittedName>
</protein>
<dbReference type="AlphaFoldDB" id="A0A8S1INW1"/>
<gene>
    <name evidence="2" type="ORF">OSTQU699_LOCUS1362</name>
</gene>
<dbReference type="Proteomes" id="UP000708148">
    <property type="component" value="Unassembled WGS sequence"/>
</dbReference>
<name>A0A8S1INW1_9CHLO</name>
<keyword evidence="3" id="KW-1185">Reference proteome</keyword>